<dbReference type="Gene3D" id="3.20.19.10">
    <property type="entry name" value="Aconitase, domain 4"/>
    <property type="match status" value="1"/>
</dbReference>
<dbReference type="Pfam" id="PF00694">
    <property type="entry name" value="Aconitase_C"/>
    <property type="match status" value="1"/>
</dbReference>
<evidence type="ECO:0000256" key="1">
    <source>
        <dbReference type="ARBA" id="ARBA00000491"/>
    </source>
</evidence>
<dbReference type="GO" id="GO:0009098">
    <property type="term" value="P:L-leucine biosynthetic process"/>
    <property type="evidence" value="ECO:0007669"/>
    <property type="project" value="UniProtKB-UniRule"/>
</dbReference>
<comment type="caution">
    <text evidence="12">The sequence shown here is derived from an EMBL/GenBank/DDBJ whole genome shotgun (WGS) entry which is preliminary data.</text>
</comment>
<evidence type="ECO:0000256" key="10">
    <source>
        <dbReference type="HAMAP-Rule" id="MF_01031"/>
    </source>
</evidence>
<keyword evidence="8 10" id="KW-0456">Lyase</keyword>
<evidence type="ECO:0000259" key="11">
    <source>
        <dbReference type="Pfam" id="PF00694"/>
    </source>
</evidence>
<dbReference type="EMBL" id="RZNX01000001">
    <property type="protein sequence ID" value="RUT36030.1"/>
    <property type="molecule type" value="Genomic_DNA"/>
</dbReference>
<evidence type="ECO:0000256" key="6">
    <source>
        <dbReference type="ARBA" id="ARBA00022430"/>
    </source>
</evidence>
<keyword evidence="9 10" id="KW-0100">Branched-chain amino acid biosynthesis</keyword>
<evidence type="ECO:0000256" key="5">
    <source>
        <dbReference type="ARBA" id="ARBA00011271"/>
    </source>
</evidence>
<dbReference type="InterPro" id="IPR033940">
    <property type="entry name" value="IPMI_Swivel"/>
</dbReference>
<comment type="pathway">
    <text evidence="3 10">Amino-acid biosynthesis; L-leucine biosynthesis; L-leucine from 3-methyl-2-oxobutanoate: step 2/4.</text>
</comment>
<dbReference type="PANTHER" id="PTHR43345">
    <property type="entry name" value="3-ISOPROPYLMALATE DEHYDRATASE SMALL SUBUNIT 2-RELATED-RELATED"/>
    <property type="match status" value="1"/>
</dbReference>
<comment type="catalytic activity">
    <reaction evidence="1 10">
        <text>(2R,3S)-3-isopropylmalate = (2S)-2-isopropylmalate</text>
        <dbReference type="Rhea" id="RHEA:32287"/>
        <dbReference type="ChEBI" id="CHEBI:1178"/>
        <dbReference type="ChEBI" id="CHEBI:35121"/>
        <dbReference type="EC" id="4.2.1.33"/>
    </reaction>
</comment>
<dbReference type="InterPro" id="IPR000573">
    <property type="entry name" value="AconitaseA/IPMdHydase_ssu_swvl"/>
</dbReference>
<dbReference type="Proteomes" id="UP000272464">
    <property type="component" value="Unassembled WGS sequence"/>
</dbReference>
<reference evidence="12 13" key="1">
    <citation type="submission" date="2018-12" db="EMBL/GenBank/DDBJ databases">
        <authorList>
            <person name="Sun L."/>
            <person name="Chen Z."/>
        </authorList>
    </citation>
    <scope>NUCLEOTIDE SEQUENCE [LARGE SCALE GENOMIC DNA]</scope>
    <source>
        <strain evidence="12 13">3-5-3</strain>
    </source>
</reference>
<dbReference type="EC" id="4.2.1.33" evidence="10"/>
<dbReference type="FunFam" id="3.20.19.10:FF:000003">
    <property type="entry name" value="3-isopropylmalate dehydratase small subunit"/>
    <property type="match status" value="1"/>
</dbReference>
<organism evidence="12 13">
    <name type="scientific">Paenibacillus zeisoli</name>
    <dbReference type="NCBI Taxonomy" id="2496267"/>
    <lineage>
        <taxon>Bacteria</taxon>
        <taxon>Bacillati</taxon>
        <taxon>Bacillota</taxon>
        <taxon>Bacilli</taxon>
        <taxon>Bacillales</taxon>
        <taxon>Paenibacillaceae</taxon>
        <taxon>Paenibacillus</taxon>
    </lineage>
</organism>
<dbReference type="InterPro" id="IPR004431">
    <property type="entry name" value="3-IsopropMal_deHydase_ssu"/>
</dbReference>
<dbReference type="SUPFAM" id="SSF52016">
    <property type="entry name" value="LeuD/IlvD-like"/>
    <property type="match status" value="1"/>
</dbReference>
<keyword evidence="13" id="KW-1185">Reference proteome</keyword>
<dbReference type="OrthoDB" id="9777465at2"/>
<evidence type="ECO:0000313" key="12">
    <source>
        <dbReference type="EMBL" id="RUT36030.1"/>
    </source>
</evidence>
<keyword evidence="7 10" id="KW-0028">Amino-acid biosynthesis</keyword>
<dbReference type="CDD" id="cd01577">
    <property type="entry name" value="IPMI_Swivel"/>
    <property type="match status" value="1"/>
</dbReference>
<dbReference type="AlphaFoldDB" id="A0A3S1E1U5"/>
<name>A0A3S1E1U5_9BACL</name>
<comment type="subunit">
    <text evidence="5 10">Heterodimer of LeuC and LeuD.</text>
</comment>
<dbReference type="NCBIfam" id="TIGR00171">
    <property type="entry name" value="leuD"/>
    <property type="match status" value="1"/>
</dbReference>
<dbReference type="UniPathway" id="UPA00048">
    <property type="reaction ID" value="UER00071"/>
</dbReference>
<evidence type="ECO:0000256" key="8">
    <source>
        <dbReference type="ARBA" id="ARBA00023239"/>
    </source>
</evidence>
<gene>
    <name evidence="10 12" type="primary">leuD</name>
    <name evidence="12" type="ORF">EJP77_03270</name>
</gene>
<comment type="similarity">
    <text evidence="4 10">Belongs to the LeuD family. LeuD type 1 subfamily.</text>
</comment>
<keyword evidence="6 10" id="KW-0432">Leucine biosynthesis</keyword>
<evidence type="ECO:0000256" key="2">
    <source>
        <dbReference type="ARBA" id="ARBA00002695"/>
    </source>
</evidence>
<protein>
    <recommendedName>
        <fullName evidence="10">3-isopropylmalate dehydratase small subunit</fullName>
        <ecNumber evidence="10">4.2.1.33</ecNumber>
    </recommendedName>
    <alternativeName>
        <fullName evidence="10">Alpha-IPM isomerase</fullName>
        <shortName evidence="10">IPMI</shortName>
    </alternativeName>
    <alternativeName>
        <fullName evidence="10">Isopropylmalate isomerase</fullName>
    </alternativeName>
</protein>
<evidence type="ECO:0000256" key="7">
    <source>
        <dbReference type="ARBA" id="ARBA00022605"/>
    </source>
</evidence>
<dbReference type="RefSeq" id="WP_127197726.1">
    <property type="nucleotide sequence ID" value="NZ_RZNX01000001.1"/>
</dbReference>
<dbReference type="InterPro" id="IPR015928">
    <property type="entry name" value="Aconitase/3IPM_dehydase_swvl"/>
</dbReference>
<comment type="function">
    <text evidence="2 10">Catalyzes the isomerization between 2-isopropylmalate and 3-isopropylmalate, via the formation of 2-isopropylmaleate.</text>
</comment>
<dbReference type="GO" id="GO:0003861">
    <property type="term" value="F:3-isopropylmalate dehydratase activity"/>
    <property type="evidence" value="ECO:0007669"/>
    <property type="project" value="UniProtKB-UniRule"/>
</dbReference>
<dbReference type="GO" id="GO:0009316">
    <property type="term" value="C:3-isopropylmalate dehydratase complex"/>
    <property type="evidence" value="ECO:0007669"/>
    <property type="project" value="InterPro"/>
</dbReference>
<sequence length="200" mass="22965">MQAFTKLNGIVGPVDRVNVDTDAIIPKQFLKRIERTGFGQFLFFEWRFDEEGNVNPNFELNKPRYEGASVLISRVNFGCGSSREHAPWAIMDYGFRCVIAPSFADIFYNNCFKNGILPIVLSEEQVEDLFQRTAAHDGYKLNVDLENKTLTDDYGLVINFDLDEHRRQFLLQGLDDIGLTLKHEDEITAYEQKNAARLFA</sequence>
<evidence type="ECO:0000313" key="13">
    <source>
        <dbReference type="Proteomes" id="UP000272464"/>
    </source>
</evidence>
<evidence type="ECO:0000256" key="3">
    <source>
        <dbReference type="ARBA" id="ARBA00004729"/>
    </source>
</evidence>
<evidence type="ECO:0000256" key="4">
    <source>
        <dbReference type="ARBA" id="ARBA00009845"/>
    </source>
</evidence>
<dbReference type="HAMAP" id="MF_01031">
    <property type="entry name" value="LeuD_type1"/>
    <property type="match status" value="1"/>
</dbReference>
<accession>A0A3S1E1U5</accession>
<dbReference type="PANTHER" id="PTHR43345:SF5">
    <property type="entry name" value="3-ISOPROPYLMALATE DEHYDRATASE SMALL SUBUNIT"/>
    <property type="match status" value="1"/>
</dbReference>
<dbReference type="InterPro" id="IPR050075">
    <property type="entry name" value="LeuD"/>
</dbReference>
<evidence type="ECO:0000256" key="9">
    <source>
        <dbReference type="ARBA" id="ARBA00023304"/>
    </source>
</evidence>
<feature type="domain" description="Aconitase A/isopropylmalate dehydratase small subunit swivel" evidence="11">
    <location>
        <begin position="1"/>
        <end position="123"/>
    </location>
</feature>
<dbReference type="NCBIfam" id="NF002458">
    <property type="entry name" value="PRK01641.1"/>
    <property type="match status" value="1"/>
</dbReference>
<proteinExistence type="inferred from homology"/>